<name>A0A4S4NRR6_9BACT</name>
<reference evidence="1 2" key="1">
    <citation type="submission" date="2019-04" db="EMBL/GenBank/DDBJ databases">
        <title>Lewinella litorea sp. nov., isolated from a marine sand.</title>
        <authorList>
            <person name="Yoon J.-H."/>
        </authorList>
    </citation>
    <scope>NUCLEOTIDE SEQUENCE [LARGE SCALE GENOMIC DNA]</scope>
    <source>
        <strain evidence="1 2">HSMS-39</strain>
    </source>
</reference>
<keyword evidence="2" id="KW-1185">Reference proteome</keyword>
<dbReference type="OrthoDB" id="1492311at2"/>
<sequence length="262" mass="30194">MDLTIRISKKGTRVVKASELHRALGLADHHYQANVRSWIRDVYQFADGIRKPVGMQDYARSTNTKTDVVHEYYFNLELARLVALNTKSKVKQAIATKLSKEAEVYPDHVQLTADQTLQLLEQTRAMTRLSCQMAAEERHYNAYVRRTGSGDYWNHYRVENVVKITMEELREQLTDRNIPFNRNHRVRELLLRHDPLECIRVGIVDHYAAQGYSIPYALELGKLARELAATMQLEVTDDRQGEGLFTTPADIDLVRKLQRAAA</sequence>
<protein>
    <recommendedName>
        <fullName evidence="3">AntA/AntB antirepressor domain-containing protein</fullName>
    </recommendedName>
</protein>
<evidence type="ECO:0000313" key="2">
    <source>
        <dbReference type="Proteomes" id="UP000308528"/>
    </source>
</evidence>
<evidence type="ECO:0008006" key="3">
    <source>
        <dbReference type="Google" id="ProtNLM"/>
    </source>
</evidence>
<accession>A0A4S4NRR6</accession>
<dbReference type="AlphaFoldDB" id="A0A4S4NRR6"/>
<dbReference type="RefSeq" id="WP_136456874.1">
    <property type="nucleotide sequence ID" value="NZ_SRSF01000001.1"/>
</dbReference>
<comment type="caution">
    <text evidence="1">The sequence shown here is derived from an EMBL/GenBank/DDBJ whole genome shotgun (WGS) entry which is preliminary data.</text>
</comment>
<dbReference type="EMBL" id="SRSF01000001">
    <property type="protein sequence ID" value="THH41915.1"/>
    <property type="molecule type" value="Genomic_DNA"/>
</dbReference>
<dbReference type="Proteomes" id="UP000308528">
    <property type="component" value="Unassembled WGS sequence"/>
</dbReference>
<organism evidence="1 2">
    <name type="scientific">Neolewinella litorea</name>
    <dbReference type="NCBI Taxonomy" id="2562452"/>
    <lineage>
        <taxon>Bacteria</taxon>
        <taxon>Pseudomonadati</taxon>
        <taxon>Bacteroidota</taxon>
        <taxon>Saprospiria</taxon>
        <taxon>Saprospirales</taxon>
        <taxon>Lewinellaceae</taxon>
        <taxon>Neolewinella</taxon>
    </lineage>
</organism>
<evidence type="ECO:0000313" key="1">
    <source>
        <dbReference type="EMBL" id="THH41915.1"/>
    </source>
</evidence>
<proteinExistence type="predicted"/>
<gene>
    <name evidence="1" type="ORF">E4021_04815</name>
</gene>